<organism evidence="1 2">
    <name type="scientific">Lactococcus lactis subsp. lactis</name>
    <name type="common">Streptococcus lactis</name>
    <dbReference type="NCBI Taxonomy" id="1360"/>
    <lineage>
        <taxon>Bacteria</taxon>
        <taxon>Bacillati</taxon>
        <taxon>Bacillota</taxon>
        <taxon>Bacilli</taxon>
        <taxon>Lactobacillales</taxon>
        <taxon>Streptococcaceae</taxon>
        <taxon>Lactococcus</taxon>
    </lineage>
</organism>
<evidence type="ECO:0008006" key="3">
    <source>
        <dbReference type="Google" id="ProtNLM"/>
    </source>
</evidence>
<accession>A0A0V8DZ45</accession>
<protein>
    <recommendedName>
        <fullName evidence="3">Toll/interleukin-1 receptor domain-containing protein</fullName>
    </recommendedName>
</protein>
<proteinExistence type="predicted"/>
<dbReference type="PATRIC" id="fig|1360.109.peg.93"/>
<dbReference type="EMBL" id="LKLS01000102">
    <property type="protein sequence ID" value="KSU18851.1"/>
    <property type="molecule type" value="Genomic_DNA"/>
</dbReference>
<dbReference type="AlphaFoldDB" id="A0A0V8DZ45"/>
<dbReference type="Proteomes" id="UP000053612">
    <property type="component" value="Unassembled WGS sequence"/>
</dbReference>
<dbReference type="SUPFAM" id="SSF52200">
    <property type="entry name" value="Toll/Interleukin receptor TIR domain"/>
    <property type="match status" value="1"/>
</dbReference>
<evidence type="ECO:0000313" key="1">
    <source>
        <dbReference type="EMBL" id="KSU18851.1"/>
    </source>
</evidence>
<reference evidence="2" key="1">
    <citation type="submission" date="2015-10" db="EMBL/GenBank/DDBJ databases">
        <title>Draft Genome Sequences of 11 Lactococcus lactis subspecies cremoris strains.</title>
        <authorList>
            <person name="Wels M."/>
            <person name="Backus L."/>
            <person name="Boekhorst J."/>
            <person name="Dijkstra A."/>
            <person name="Beerthuizen M."/>
            <person name="Kelly W."/>
            <person name="Siezen R."/>
            <person name="Bachmann H."/>
            <person name="Van Hijum S."/>
        </authorList>
    </citation>
    <scope>NUCLEOTIDE SEQUENCE [LARGE SCALE GENOMIC DNA]</scope>
    <source>
        <strain evidence="2">LMG9449</strain>
    </source>
</reference>
<dbReference type="Gene3D" id="3.40.50.10140">
    <property type="entry name" value="Toll/interleukin-1 receptor homology (TIR) domain"/>
    <property type="match status" value="1"/>
</dbReference>
<name>A0A0V8DZ45_LACLL</name>
<dbReference type="RefSeq" id="WP_058224820.1">
    <property type="nucleotide sequence ID" value="NZ_LKLS01000102.1"/>
</dbReference>
<dbReference type="InterPro" id="IPR035897">
    <property type="entry name" value="Toll_tir_struct_dom_sf"/>
</dbReference>
<sequence length="268" mass="31194">MYKKFNLELKDDRINYFSNISENDVESYKNKVEKISKELLADFEESLVVTENGTIDGTKTIETWFPNYKADIFLSHSHKDIDLAIKLACWLENNFGVRVFIDSLLWKNIDDLQKEIDKKYTFSEITKTYDYDLRNITTSHVHAMLSTALNDMIDSSECVMFLNTPSSIELSTLKNSTFSPWIYSEIKAANLLRINIPSRFIQKRYGSRDLQHSREILNEAPAIKYDTDLSKFHKITYQSLIAWNIDRLIHEIKGTETLNSLYNMVGEG</sequence>
<evidence type="ECO:0000313" key="2">
    <source>
        <dbReference type="Proteomes" id="UP000053612"/>
    </source>
</evidence>
<gene>
    <name evidence="1" type="ORF">LMG9449_1005</name>
</gene>
<comment type="caution">
    <text evidence="1">The sequence shown here is derived from an EMBL/GenBank/DDBJ whole genome shotgun (WGS) entry which is preliminary data.</text>
</comment>